<feature type="region of interest" description="Disordered" evidence="1">
    <location>
        <begin position="1"/>
        <end position="30"/>
    </location>
</feature>
<dbReference type="AlphaFoldDB" id="A0A9X2WI86"/>
<dbReference type="EMBL" id="JAOANI010000028">
    <property type="protein sequence ID" value="MCT7360713.1"/>
    <property type="molecule type" value="Genomic_DNA"/>
</dbReference>
<dbReference type="RefSeq" id="WP_260977538.1">
    <property type="nucleotide sequence ID" value="NZ_JAOANI010000028.1"/>
</dbReference>
<reference evidence="2" key="1">
    <citation type="journal article" date="2022" name="Front. Microbiol.">
        <title>Genome-based taxonomic rearrangement of Oceanobacter-related bacteria including the description of Thalassolituus hydrocarbonoclasticus sp. nov. and Thalassolituus pacificus sp. nov. and emended description of the genus Thalassolituus.</title>
        <authorList>
            <person name="Dong C."/>
            <person name="Wei L."/>
            <person name="Wang J."/>
            <person name="Lai Q."/>
            <person name="Huang Z."/>
            <person name="Shao Z."/>
        </authorList>
    </citation>
    <scope>NUCLEOTIDE SEQUENCE</scope>
    <source>
        <strain evidence="2">59MF3M-4</strain>
    </source>
</reference>
<keyword evidence="3" id="KW-1185">Reference proteome</keyword>
<accession>A0A9X2WI86</accession>
<comment type="caution">
    <text evidence="2">The sequence shown here is derived from an EMBL/GenBank/DDBJ whole genome shotgun (WGS) entry which is preliminary data.</text>
</comment>
<protein>
    <submittedName>
        <fullName evidence="2">Uncharacterized protein</fullName>
    </submittedName>
</protein>
<feature type="compositionally biased region" description="Polar residues" evidence="1">
    <location>
        <begin position="1"/>
        <end position="15"/>
    </location>
</feature>
<reference evidence="2" key="2">
    <citation type="submission" date="2022-08" db="EMBL/GenBank/DDBJ databases">
        <authorList>
            <person name="Dong C."/>
        </authorList>
    </citation>
    <scope>NUCLEOTIDE SEQUENCE</scope>
    <source>
        <strain evidence="2">59MF3M-4</strain>
    </source>
</reference>
<evidence type="ECO:0000313" key="3">
    <source>
        <dbReference type="Proteomes" id="UP001147830"/>
    </source>
</evidence>
<dbReference type="Proteomes" id="UP001147830">
    <property type="component" value="Unassembled WGS sequence"/>
</dbReference>
<evidence type="ECO:0000313" key="2">
    <source>
        <dbReference type="EMBL" id="MCT7360713.1"/>
    </source>
</evidence>
<name>A0A9X2WI86_9GAMM</name>
<proteinExistence type="predicted"/>
<sequence length="54" mass="5865">MSNSLPQASESTVSMPANAAMTPSVRNSGSDFYSMLTDLTLTQKRNRATQRQNA</sequence>
<evidence type="ECO:0000256" key="1">
    <source>
        <dbReference type="SAM" id="MobiDB-lite"/>
    </source>
</evidence>
<gene>
    <name evidence="2" type="ORF">NYR02_16955</name>
</gene>
<organism evidence="2 3">
    <name type="scientific">Thalassolituus pacificus</name>
    <dbReference type="NCBI Taxonomy" id="2975440"/>
    <lineage>
        <taxon>Bacteria</taxon>
        <taxon>Pseudomonadati</taxon>
        <taxon>Pseudomonadota</taxon>
        <taxon>Gammaproteobacteria</taxon>
        <taxon>Oceanospirillales</taxon>
        <taxon>Oceanospirillaceae</taxon>
        <taxon>Thalassolituus</taxon>
    </lineage>
</organism>